<feature type="transmembrane region" description="Helical" evidence="8">
    <location>
        <begin position="164"/>
        <end position="186"/>
    </location>
</feature>
<dbReference type="Proteomes" id="UP000176952">
    <property type="component" value="Unassembled WGS sequence"/>
</dbReference>
<comment type="pathway">
    <text evidence="8">Cell wall biogenesis; peptidoglycan biosynthesis.</text>
</comment>
<keyword evidence="5 8" id="KW-0573">Peptidoglycan synthesis</keyword>
<dbReference type="GO" id="GO:0005886">
    <property type="term" value="C:plasma membrane"/>
    <property type="evidence" value="ECO:0007669"/>
    <property type="project" value="UniProtKB-SubCell"/>
</dbReference>
<dbReference type="STRING" id="1798542.A3F54_04725"/>
<feature type="transmembrane region" description="Helical" evidence="8">
    <location>
        <begin position="357"/>
        <end position="378"/>
    </location>
</feature>
<dbReference type="Pfam" id="PF03023">
    <property type="entry name" value="MurJ"/>
    <property type="match status" value="1"/>
</dbReference>
<evidence type="ECO:0000256" key="9">
    <source>
        <dbReference type="PIRNR" id="PIRNR002869"/>
    </source>
</evidence>
<feature type="transmembrane region" description="Helical" evidence="8">
    <location>
        <begin position="390"/>
        <end position="408"/>
    </location>
</feature>
<evidence type="ECO:0000313" key="10">
    <source>
        <dbReference type="EMBL" id="OGY81846.1"/>
    </source>
</evidence>
<sequence length="547" mass="59950">MIKNQLQKLQNTIIGGAIIIGLASVLSRLTGLLRDNIFARKFGAGETLDIYYAAFKVPDFIFNILILGALFASFIPVFLEYWNKDHDEAWDTVSSVLNILLAGLLIFGGLAFIFANPLSNLLVPGWSPELKAQTAELTRIMLLSMFFFGISNIFSGILSSFRRFSAYAIAPILYNVGIIIGTVWFYDIFGIKGLAYGVVLGSLLHLLIQLPAVLRTGFTWRATFDIKNPGARKIFRLMVPRSLALAAGQINILIITIIASALPARSLTIWGWADNLQHFPINVFGVSLALSAFPVFSQAFIEKDQKKFKQAFSDSFRRILFFIIPISVATLLLRAQIVRLVLGVGAGNFGWDDTFDTAQTLGFFSISLFAQASIPLLARTFFARQDTKTPVVISIFTVVVNAVLAWWLASFMGIFGLALAFSLSSLLNMLLLLATLRVHIGYLDDKQITSSTLKIVIASGVMGVIIQGAKYFLDEYLVNTHTYVGILTQTLGALFMGALIYLVIAVYGNFSEALMVKSWLLKAKQLLLNAGNGNGGNGSGMSKGVKK</sequence>
<feature type="transmembrane region" description="Helical" evidence="8">
    <location>
        <begin position="493"/>
        <end position="510"/>
    </location>
</feature>
<evidence type="ECO:0000313" key="11">
    <source>
        <dbReference type="Proteomes" id="UP000176952"/>
    </source>
</evidence>
<feature type="transmembrane region" description="Helical" evidence="8">
    <location>
        <begin position="95"/>
        <end position="117"/>
    </location>
</feature>
<gene>
    <name evidence="8" type="primary">murJ</name>
    <name evidence="10" type="ORF">A3F54_04725</name>
</gene>
<feature type="transmembrane region" description="Helical" evidence="8">
    <location>
        <begin position="414"/>
        <end position="434"/>
    </location>
</feature>
<proteinExistence type="inferred from homology"/>
<evidence type="ECO:0000256" key="7">
    <source>
        <dbReference type="ARBA" id="ARBA00023136"/>
    </source>
</evidence>
<evidence type="ECO:0000256" key="8">
    <source>
        <dbReference type="HAMAP-Rule" id="MF_02078"/>
    </source>
</evidence>
<feature type="transmembrane region" description="Helical" evidence="8">
    <location>
        <begin position="198"/>
        <end position="218"/>
    </location>
</feature>
<feature type="transmembrane region" description="Helical" evidence="8">
    <location>
        <begin position="239"/>
        <end position="259"/>
    </location>
</feature>
<dbReference type="PANTHER" id="PTHR47019:SF1">
    <property type="entry name" value="LIPID II FLIPPASE MURJ"/>
    <property type="match status" value="1"/>
</dbReference>
<keyword evidence="8 9" id="KW-0961">Cell wall biogenesis/degradation</keyword>
<keyword evidence="6 8" id="KW-1133">Transmembrane helix</keyword>
<dbReference type="NCBIfam" id="TIGR01695">
    <property type="entry name" value="murJ_mviN"/>
    <property type="match status" value="1"/>
</dbReference>
<evidence type="ECO:0000256" key="5">
    <source>
        <dbReference type="ARBA" id="ARBA00022984"/>
    </source>
</evidence>
<dbReference type="GO" id="GO:0009252">
    <property type="term" value="P:peptidoglycan biosynthetic process"/>
    <property type="evidence" value="ECO:0007669"/>
    <property type="project" value="UniProtKB-UniRule"/>
</dbReference>
<dbReference type="GO" id="GO:0015648">
    <property type="term" value="F:lipid-linked peptidoglycan transporter activity"/>
    <property type="evidence" value="ECO:0007669"/>
    <property type="project" value="UniProtKB-UniRule"/>
</dbReference>
<feature type="transmembrane region" description="Helical" evidence="8">
    <location>
        <begin position="279"/>
        <end position="299"/>
    </location>
</feature>
<keyword evidence="8 9" id="KW-0813">Transport</keyword>
<evidence type="ECO:0000256" key="2">
    <source>
        <dbReference type="ARBA" id="ARBA00022475"/>
    </source>
</evidence>
<keyword evidence="4 8" id="KW-0133">Cell shape</keyword>
<comment type="subcellular location">
    <subcellularLocation>
        <location evidence="1 8">Cell membrane</location>
        <topology evidence="1 8">Multi-pass membrane protein</topology>
    </subcellularLocation>
</comment>
<evidence type="ECO:0000256" key="4">
    <source>
        <dbReference type="ARBA" id="ARBA00022960"/>
    </source>
</evidence>
<evidence type="ECO:0000256" key="6">
    <source>
        <dbReference type="ARBA" id="ARBA00022989"/>
    </source>
</evidence>
<organism evidence="10 11">
    <name type="scientific">Candidatus Kerfeldbacteria bacterium RIFCSPHIGHO2_12_FULL_48_17</name>
    <dbReference type="NCBI Taxonomy" id="1798542"/>
    <lineage>
        <taxon>Bacteria</taxon>
        <taxon>Candidatus Kerfeldiibacteriota</taxon>
    </lineage>
</organism>
<comment type="function">
    <text evidence="8 9">Involved in peptidoglycan biosynthesis. Transports lipid-linked peptidoglycan precursors from the inner to the outer leaflet of the cytoplasmic membrane.</text>
</comment>
<feature type="transmembrane region" description="Helical" evidence="8">
    <location>
        <begin position="60"/>
        <end position="83"/>
    </location>
</feature>
<keyword evidence="3 8" id="KW-0812">Transmembrane</keyword>
<feature type="transmembrane region" description="Helical" evidence="8">
    <location>
        <begin position="137"/>
        <end position="157"/>
    </location>
</feature>
<dbReference type="InterPro" id="IPR051050">
    <property type="entry name" value="Lipid_II_flippase_MurJ/MviN"/>
</dbReference>
<comment type="similarity">
    <text evidence="8 9">Belongs to the MurJ/MviN family.</text>
</comment>
<protein>
    <recommendedName>
        <fullName evidence="8">Probable lipid II flippase MurJ</fullName>
    </recommendedName>
</protein>
<dbReference type="HAMAP" id="MF_02078">
    <property type="entry name" value="MurJ_MviN"/>
    <property type="match status" value="1"/>
</dbReference>
<name>A0A1G2AZA6_9BACT</name>
<feature type="transmembrane region" description="Helical" evidence="8">
    <location>
        <begin position="12"/>
        <end position="33"/>
    </location>
</feature>
<reference evidence="10 11" key="1">
    <citation type="journal article" date="2016" name="Nat. Commun.">
        <title>Thousands of microbial genomes shed light on interconnected biogeochemical processes in an aquifer system.</title>
        <authorList>
            <person name="Anantharaman K."/>
            <person name="Brown C.T."/>
            <person name="Hug L.A."/>
            <person name="Sharon I."/>
            <person name="Castelle C.J."/>
            <person name="Probst A.J."/>
            <person name="Thomas B.C."/>
            <person name="Singh A."/>
            <person name="Wilkins M.J."/>
            <person name="Karaoz U."/>
            <person name="Brodie E.L."/>
            <person name="Williams K.H."/>
            <person name="Hubbard S.S."/>
            <person name="Banfield J.F."/>
        </authorList>
    </citation>
    <scope>NUCLEOTIDE SEQUENCE [LARGE SCALE GENOMIC DNA]</scope>
</reference>
<evidence type="ECO:0000256" key="3">
    <source>
        <dbReference type="ARBA" id="ARBA00022692"/>
    </source>
</evidence>
<feature type="transmembrane region" description="Helical" evidence="8">
    <location>
        <begin position="319"/>
        <end position="337"/>
    </location>
</feature>
<keyword evidence="2 8" id="KW-1003">Cell membrane</keyword>
<feature type="transmembrane region" description="Helical" evidence="8">
    <location>
        <begin position="455"/>
        <end position="473"/>
    </location>
</feature>
<dbReference type="PRINTS" id="PR01806">
    <property type="entry name" value="VIRFACTRMVIN"/>
</dbReference>
<accession>A0A1G2AZA6</accession>
<dbReference type="PIRSF" id="PIRSF002869">
    <property type="entry name" value="MviN"/>
    <property type="match status" value="1"/>
</dbReference>
<dbReference type="EMBL" id="MHKD01000041">
    <property type="protein sequence ID" value="OGY81846.1"/>
    <property type="molecule type" value="Genomic_DNA"/>
</dbReference>
<dbReference type="AlphaFoldDB" id="A0A1G2AZA6"/>
<keyword evidence="7 8" id="KW-0472">Membrane</keyword>
<dbReference type="GO" id="GO:0071555">
    <property type="term" value="P:cell wall organization"/>
    <property type="evidence" value="ECO:0007669"/>
    <property type="project" value="UniProtKB-UniRule"/>
</dbReference>
<evidence type="ECO:0000256" key="1">
    <source>
        <dbReference type="ARBA" id="ARBA00004651"/>
    </source>
</evidence>
<dbReference type="GO" id="GO:0008360">
    <property type="term" value="P:regulation of cell shape"/>
    <property type="evidence" value="ECO:0007669"/>
    <property type="project" value="UniProtKB-UniRule"/>
</dbReference>
<dbReference type="GO" id="GO:0034204">
    <property type="term" value="P:lipid translocation"/>
    <property type="evidence" value="ECO:0007669"/>
    <property type="project" value="TreeGrafter"/>
</dbReference>
<dbReference type="UniPathway" id="UPA00219"/>
<dbReference type="CDD" id="cd13123">
    <property type="entry name" value="MATE_MurJ_like"/>
    <property type="match status" value="1"/>
</dbReference>
<comment type="caution">
    <text evidence="10">The sequence shown here is derived from an EMBL/GenBank/DDBJ whole genome shotgun (WGS) entry which is preliminary data.</text>
</comment>
<dbReference type="InterPro" id="IPR004268">
    <property type="entry name" value="MurJ"/>
</dbReference>
<dbReference type="PANTHER" id="PTHR47019">
    <property type="entry name" value="LIPID II FLIPPASE MURJ"/>
    <property type="match status" value="1"/>
</dbReference>